<evidence type="ECO:0000313" key="3">
    <source>
        <dbReference type="EMBL" id="GAV86723.1"/>
    </source>
</evidence>
<feature type="domain" description="DUF4371" evidence="2">
    <location>
        <begin position="1"/>
        <end position="89"/>
    </location>
</feature>
<keyword evidence="4" id="KW-1185">Reference proteome</keyword>
<organism evidence="3 4">
    <name type="scientific">Cephalotus follicularis</name>
    <name type="common">Albany pitcher plant</name>
    <dbReference type="NCBI Taxonomy" id="3775"/>
    <lineage>
        <taxon>Eukaryota</taxon>
        <taxon>Viridiplantae</taxon>
        <taxon>Streptophyta</taxon>
        <taxon>Embryophyta</taxon>
        <taxon>Tracheophyta</taxon>
        <taxon>Spermatophyta</taxon>
        <taxon>Magnoliopsida</taxon>
        <taxon>eudicotyledons</taxon>
        <taxon>Gunneridae</taxon>
        <taxon>Pentapetalae</taxon>
        <taxon>rosids</taxon>
        <taxon>fabids</taxon>
        <taxon>Oxalidales</taxon>
        <taxon>Cephalotaceae</taxon>
        <taxon>Cephalotus</taxon>
    </lineage>
</organism>
<protein>
    <submittedName>
        <fullName evidence="3">DUF4371 domain-containing protein</fullName>
    </submittedName>
</protein>
<evidence type="ECO:0000313" key="4">
    <source>
        <dbReference type="Proteomes" id="UP000187406"/>
    </source>
</evidence>
<dbReference type="PANTHER" id="PTHR11697:SF230">
    <property type="entry name" value="ZINC FINGER, MYM DOMAIN CONTAINING 1"/>
    <property type="match status" value="1"/>
</dbReference>
<dbReference type="OrthoDB" id="6778351at2759"/>
<evidence type="ECO:0000256" key="1">
    <source>
        <dbReference type="SAM" id="Phobius"/>
    </source>
</evidence>
<keyword evidence="1" id="KW-1133">Transmembrane helix</keyword>
<keyword evidence="1" id="KW-0812">Transmembrane</keyword>
<comment type="caution">
    <text evidence="3">The sequence shown here is derived from an EMBL/GenBank/DDBJ whole genome shotgun (WGS) entry which is preliminary data.</text>
</comment>
<dbReference type="Pfam" id="PF14291">
    <property type="entry name" value="DUF4371"/>
    <property type="match status" value="1"/>
</dbReference>
<dbReference type="AlphaFoldDB" id="A0A1Q3D350"/>
<dbReference type="STRING" id="3775.A0A1Q3D350"/>
<dbReference type="Proteomes" id="UP000187406">
    <property type="component" value="Unassembled WGS sequence"/>
</dbReference>
<accession>A0A1Q3D350</accession>
<evidence type="ECO:0000259" key="2">
    <source>
        <dbReference type="Pfam" id="PF14291"/>
    </source>
</evidence>
<feature type="non-terminal residue" evidence="3">
    <location>
        <position position="1"/>
    </location>
</feature>
<gene>
    <name evidence="3" type="ORF">CFOL_v3_30149</name>
</gene>
<dbReference type="PANTHER" id="PTHR11697">
    <property type="entry name" value="GENERAL TRANSCRIPTION FACTOR 2-RELATED ZINC FINGER PROTEIN"/>
    <property type="match status" value="1"/>
</dbReference>
<dbReference type="InParanoid" id="A0A1Q3D350"/>
<dbReference type="InterPro" id="IPR055298">
    <property type="entry name" value="AtLOH3-like"/>
</dbReference>
<name>A0A1Q3D350_CEPFO</name>
<reference evidence="4" key="1">
    <citation type="submission" date="2016-04" db="EMBL/GenBank/DDBJ databases">
        <title>Cephalotus genome sequencing.</title>
        <authorList>
            <person name="Fukushima K."/>
            <person name="Hasebe M."/>
            <person name="Fang X."/>
        </authorList>
    </citation>
    <scope>NUCLEOTIDE SEQUENCE [LARGE SCALE GENOMIC DNA]</scope>
    <source>
        <strain evidence="4">cv. St1</strain>
    </source>
</reference>
<dbReference type="InterPro" id="IPR025398">
    <property type="entry name" value="DUF4371"/>
</dbReference>
<feature type="transmembrane region" description="Helical" evidence="1">
    <location>
        <begin position="237"/>
        <end position="259"/>
    </location>
</feature>
<sequence>IINDLGNGLFSILLDESRDVSVKEQAAVALRYLDSKECIVERFLSIVHVSDTSFSLKAAIEALFSKHSLSMSRLRGQGYDGASNMQDIFREKQLSKVIEALQNGELSSGIGSNQETSLQRADDTSWSSHYGLLIKLIATFLLDMQLQELNDRFNEVNTELLLCILCLNPNDSFSSFEKRKLIRLAEFYPSDFSTLDLFLLDNQHETYIIDMRSNSEFIELKGTSHPAERLVKTKKHIVYPLVFLLLKLALILPVATASVERAFSAMKI</sequence>
<proteinExistence type="predicted"/>
<feature type="non-terminal residue" evidence="3">
    <location>
        <position position="268"/>
    </location>
</feature>
<dbReference type="EMBL" id="BDDD01004024">
    <property type="protein sequence ID" value="GAV86723.1"/>
    <property type="molecule type" value="Genomic_DNA"/>
</dbReference>
<keyword evidence="1" id="KW-0472">Membrane</keyword>